<reference evidence="2 3" key="1">
    <citation type="journal article" date="2011" name="Science">
        <title>The Selaginella genome identifies genetic changes associated with the evolution of vascular plants.</title>
        <authorList>
            <person name="Banks J.A."/>
            <person name="Nishiyama T."/>
            <person name="Hasebe M."/>
            <person name="Bowman J.L."/>
            <person name="Gribskov M."/>
            <person name="dePamphilis C."/>
            <person name="Albert V.A."/>
            <person name="Aono N."/>
            <person name="Aoyama T."/>
            <person name="Ambrose B.A."/>
            <person name="Ashton N.W."/>
            <person name="Axtell M.J."/>
            <person name="Barker E."/>
            <person name="Barker M.S."/>
            <person name="Bennetzen J.L."/>
            <person name="Bonawitz N.D."/>
            <person name="Chapple C."/>
            <person name="Cheng C."/>
            <person name="Correa L.G."/>
            <person name="Dacre M."/>
            <person name="DeBarry J."/>
            <person name="Dreyer I."/>
            <person name="Elias M."/>
            <person name="Engstrom E.M."/>
            <person name="Estelle M."/>
            <person name="Feng L."/>
            <person name="Finet C."/>
            <person name="Floyd S.K."/>
            <person name="Frommer W.B."/>
            <person name="Fujita T."/>
            <person name="Gramzow L."/>
            <person name="Gutensohn M."/>
            <person name="Harholt J."/>
            <person name="Hattori M."/>
            <person name="Heyl A."/>
            <person name="Hirai T."/>
            <person name="Hiwatashi Y."/>
            <person name="Ishikawa M."/>
            <person name="Iwata M."/>
            <person name="Karol K.G."/>
            <person name="Koehler B."/>
            <person name="Kolukisaoglu U."/>
            <person name="Kubo M."/>
            <person name="Kurata T."/>
            <person name="Lalonde S."/>
            <person name="Li K."/>
            <person name="Li Y."/>
            <person name="Litt A."/>
            <person name="Lyons E."/>
            <person name="Manning G."/>
            <person name="Maruyama T."/>
            <person name="Michael T.P."/>
            <person name="Mikami K."/>
            <person name="Miyazaki S."/>
            <person name="Morinaga S."/>
            <person name="Murata T."/>
            <person name="Mueller-Roeber B."/>
            <person name="Nelson D.R."/>
            <person name="Obara M."/>
            <person name="Oguri Y."/>
            <person name="Olmstead R.G."/>
            <person name="Onodera N."/>
            <person name="Petersen B.L."/>
            <person name="Pils B."/>
            <person name="Prigge M."/>
            <person name="Rensing S.A."/>
            <person name="Riano-Pachon D.M."/>
            <person name="Roberts A.W."/>
            <person name="Sato Y."/>
            <person name="Scheller H.V."/>
            <person name="Schulz B."/>
            <person name="Schulz C."/>
            <person name="Shakirov E.V."/>
            <person name="Shibagaki N."/>
            <person name="Shinohara N."/>
            <person name="Shippen D.E."/>
            <person name="Soerensen I."/>
            <person name="Sotooka R."/>
            <person name="Sugimoto N."/>
            <person name="Sugita M."/>
            <person name="Sumikawa N."/>
            <person name="Tanurdzic M."/>
            <person name="Theissen G."/>
            <person name="Ulvskov P."/>
            <person name="Wakazuki S."/>
            <person name="Weng J.K."/>
            <person name="Willats W.W."/>
            <person name="Wipf D."/>
            <person name="Wolf P.G."/>
            <person name="Yang L."/>
            <person name="Zimmer A.D."/>
            <person name="Zhu Q."/>
            <person name="Mitros T."/>
            <person name="Hellsten U."/>
            <person name="Loque D."/>
            <person name="Otillar R."/>
            <person name="Salamov A."/>
            <person name="Schmutz J."/>
            <person name="Shapiro H."/>
            <person name="Lindquist E."/>
            <person name="Lucas S."/>
            <person name="Rokhsar D."/>
            <person name="Grigoriev I.V."/>
        </authorList>
    </citation>
    <scope>NUCLEOTIDE SEQUENCE [LARGE SCALE GENOMIC DNA]</scope>
</reference>
<dbReference type="HOGENOM" id="CLU_3053940_0_0_1"/>
<keyword evidence="1" id="KW-0472">Membrane</keyword>
<dbReference type="AlphaFoldDB" id="D8SXG5"/>
<accession>D8SXG5</accession>
<keyword evidence="1" id="KW-0812">Transmembrane</keyword>
<protein>
    <recommendedName>
        <fullName evidence="4">Retrovirus-related Pol polyprotein from transposon TNT 1-94</fullName>
    </recommendedName>
</protein>
<keyword evidence="3" id="KW-1185">Reference proteome</keyword>
<evidence type="ECO:0000256" key="1">
    <source>
        <dbReference type="SAM" id="Phobius"/>
    </source>
</evidence>
<feature type="non-terminal residue" evidence="2">
    <location>
        <position position="1"/>
    </location>
</feature>
<name>D8SXG5_SELML</name>
<keyword evidence="1" id="KW-1133">Transmembrane helix</keyword>
<evidence type="ECO:0000313" key="3">
    <source>
        <dbReference type="Proteomes" id="UP000001514"/>
    </source>
</evidence>
<evidence type="ECO:0008006" key="4">
    <source>
        <dbReference type="Google" id="ProtNLM"/>
    </source>
</evidence>
<dbReference type="EMBL" id="GL377651">
    <property type="protein sequence ID" value="EFJ10800.1"/>
    <property type="molecule type" value="Genomic_DNA"/>
</dbReference>
<dbReference type="KEGG" id="smo:SELMODRAFT_127254"/>
<evidence type="ECO:0000313" key="2">
    <source>
        <dbReference type="EMBL" id="EFJ10800.1"/>
    </source>
</evidence>
<gene>
    <name evidence="2" type="ORF">SELMODRAFT_127254</name>
</gene>
<proteinExistence type="predicted"/>
<feature type="transmembrane region" description="Helical" evidence="1">
    <location>
        <begin position="18"/>
        <end position="38"/>
    </location>
</feature>
<dbReference type="InParanoid" id="D8SXG5"/>
<sequence>LANVSFRNLLGRLMYTMVYNYLDLAYVIIALSQFFSNLSKKHWDMAKSIMHHVK</sequence>
<dbReference type="Proteomes" id="UP000001514">
    <property type="component" value="Unassembled WGS sequence"/>
</dbReference>
<organism evidence="3">
    <name type="scientific">Selaginella moellendorffii</name>
    <name type="common">Spikemoss</name>
    <dbReference type="NCBI Taxonomy" id="88036"/>
    <lineage>
        <taxon>Eukaryota</taxon>
        <taxon>Viridiplantae</taxon>
        <taxon>Streptophyta</taxon>
        <taxon>Embryophyta</taxon>
        <taxon>Tracheophyta</taxon>
        <taxon>Lycopodiopsida</taxon>
        <taxon>Selaginellales</taxon>
        <taxon>Selaginellaceae</taxon>
        <taxon>Selaginella</taxon>
    </lineage>
</organism>